<dbReference type="EMBL" id="ML994430">
    <property type="protein sequence ID" value="KAF2196273.1"/>
    <property type="molecule type" value="Genomic_DNA"/>
</dbReference>
<evidence type="ECO:0000313" key="3">
    <source>
        <dbReference type="Proteomes" id="UP000799536"/>
    </source>
</evidence>
<feature type="compositionally biased region" description="Low complexity" evidence="1">
    <location>
        <begin position="16"/>
        <end position="25"/>
    </location>
</feature>
<proteinExistence type="predicted"/>
<evidence type="ECO:0000313" key="2">
    <source>
        <dbReference type="EMBL" id="KAF2196273.1"/>
    </source>
</evidence>
<dbReference type="AlphaFoldDB" id="A0A9P4JGV4"/>
<evidence type="ECO:0000256" key="1">
    <source>
        <dbReference type="SAM" id="MobiDB-lite"/>
    </source>
</evidence>
<organism evidence="2 3">
    <name type="scientific">Delitschia confertaspora ATCC 74209</name>
    <dbReference type="NCBI Taxonomy" id="1513339"/>
    <lineage>
        <taxon>Eukaryota</taxon>
        <taxon>Fungi</taxon>
        <taxon>Dikarya</taxon>
        <taxon>Ascomycota</taxon>
        <taxon>Pezizomycotina</taxon>
        <taxon>Dothideomycetes</taxon>
        <taxon>Pleosporomycetidae</taxon>
        <taxon>Pleosporales</taxon>
        <taxon>Delitschiaceae</taxon>
        <taxon>Delitschia</taxon>
    </lineage>
</organism>
<reference evidence="2" key="1">
    <citation type="journal article" date="2020" name="Stud. Mycol.">
        <title>101 Dothideomycetes genomes: a test case for predicting lifestyles and emergence of pathogens.</title>
        <authorList>
            <person name="Haridas S."/>
            <person name="Albert R."/>
            <person name="Binder M."/>
            <person name="Bloem J."/>
            <person name="Labutti K."/>
            <person name="Salamov A."/>
            <person name="Andreopoulos B."/>
            <person name="Baker S."/>
            <person name="Barry K."/>
            <person name="Bills G."/>
            <person name="Bluhm B."/>
            <person name="Cannon C."/>
            <person name="Castanera R."/>
            <person name="Culley D."/>
            <person name="Daum C."/>
            <person name="Ezra D."/>
            <person name="Gonzalez J."/>
            <person name="Henrissat B."/>
            <person name="Kuo A."/>
            <person name="Liang C."/>
            <person name="Lipzen A."/>
            <person name="Lutzoni F."/>
            <person name="Magnuson J."/>
            <person name="Mondo S."/>
            <person name="Nolan M."/>
            <person name="Ohm R."/>
            <person name="Pangilinan J."/>
            <person name="Park H.-J."/>
            <person name="Ramirez L."/>
            <person name="Alfaro M."/>
            <person name="Sun H."/>
            <person name="Tritt A."/>
            <person name="Yoshinaga Y."/>
            <person name="Zwiers L.-H."/>
            <person name="Turgeon B."/>
            <person name="Goodwin S."/>
            <person name="Spatafora J."/>
            <person name="Crous P."/>
            <person name="Grigoriev I."/>
        </authorList>
    </citation>
    <scope>NUCLEOTIDE SEQUENCE</scope>
    <source>
        <strain evidence="2">ATCC 74209</strain>
    </source>
</reference>
<accession>A0A9P4JGV4</accession>
<keyword evidence="3" id="KW-1185">Reference proteome</keyword>
<gene>
    <name evidence="2" type="ORF">GQ43DRAFT_436161</name>
</gene>
<feature type="region of interest" description="Disordered" evidence="1">
    <location>
        <begin position="1"/>
        <end position="28"/>
    </location>
</feature>
<dbReference type="Proteomes" id="UP000799536">
    <property type="component" value="Unassembled WGS sequence"/>
</dbReference>
<name>A0A9P4JGV4_9PLEO</name>
<sequence>MIRAPPCFHQHRRSTRAPSSPTTASMHSFSPLGVQRRWHLANALSTFASFCIRTGISQHGRIRGRRRGPGYSGSGDLVWNLFHLSLEEETKTREMEKGDHRVGMVGAAVALVAVRSFLGVGSAGGGATPNGEYSKHIEGKTMNTMKKERLFKEAELFVERERCVGGLLHIGETKRRGAVNKRKEEIRKMEMAAQAKKAAAKNLCEPRISQSHSPPPHPDVFEREEAASEVQAFQQRYRRRGHGWAAASAEEGKSYQSCFPARSTSHPAQELVPAPAEEGKDRQARFPAGGSSHHTNLYEQDHRQPHDTFLKLGGLGPQGHHREGLTRGRIREPWWTRRLLAWRQLFMSAAEGWWQLHVVGDTKGDRSHPCQYTAYMARKDGCAA</sequence>
<protein>
    <submittedName>
        <fullName evidence="2">Uncharacterized protein</fullName>
    </submittedName>
</protein>
<comment type="caution">
    <text evidence="2">The sequence shown here is derived from an EMBL/GenBank/DDBJ whole genome shotgun (WGS) entry which is preliminary data.</text>
</comment>